<protein>
    <recommendedName>
        <fullName evidence="5">YneQ</fullName>
    </recommendedName>
</protein>
<proteinExistence type="predicted"/>
<evidence type="ECO:0000313" key="3">
    <source>
        <dbReference type="Proteomes" id="UP000027980"/>
    </source>
</evidence>
<evidence type="ECO:0000313" key="2">
    <source>
        <dbReference type="EMBL" id="SEM68899.1"/>
    </source>
</evidence>
<dbReference type="GeneID" id="34221081"/>
<accession>A0A075LIK6</accession>
<dbReference type="RefSeq" id="WP_038560506.1">
    <property type="nucleotide sequence ID" value="NZ_CP008876.1"/>
</dbReference>
<dbReference type="HOGENOM" id="CLU_153135_0_0_9"/>
<accession>A0AAX2ECC9</accession>
<reference evidence="2 4" key="2">
    <citation type="submission" date="2016-10" db="EMBL/GenBank/DDBJ databases">
        <authorList>
            <person name="Varghese N."/>
            <person name="Submissions S."/>
        </authorList>
    </citation>
    <scope>NUCLEOTIDE SEQUENCE [LARGE SCALE GENOMIC DNA]</scope>
    <source>
        <strain evidence="2 4">DSM 21619</strain>
    </source>
</reference>
<gene>
    <name evidence="1" type="ORF">GZ22_07470</name>
    <name evidence="2" type="ORF">SAMN04489762_0764</name>
</gene>
<dbReference type="AlphaFoldDB" id="A0A075LIK6"/>
<name>A0A075LIK6_9BACI</name>
<organism evidence="1 3">
    <name type="scientific">Terribacillus saccharophilus</name>
    <dbReference type="NCBI Taxonomy" id="361277"/>
    <lineage>
        <taxon>Bacteria</taxon>
        <taxon>Bacillati</taxon>
        <taxon>Bacillota</taxon>
        <taxon>Bacilli</taxon>
        <taxon>Bacillales</taxon>
        <taxon>Bacillaceae</taxon>
        <taxon>Terribacillus</taxon>
    </lineage>
</organism>
<evidence type="ECO:0000313" key="4">
    <source>
        <dbReference type="Proteomes" id="UP000199735"/>
    </source>
</evidence>
<sequence>MAFGIKRNELKIWKERVRQGEVAFLTHYWLDARFPEAKTVTKAGCADRQKLIDWGAQYGLQEAWIDEHEELLHFDLIGDYQLRILQAEQQWEQLERFQLLQNKKQ</sequence>
<reference evidence="1 3" key="1">
    <citation type="submission" date="2014-07" db="EMBL/GenBank/DDBJ databases">
        <title>Complete genome sequence of a moderately halophilic bacterium Terribacillus aidingensis MP602, isolated from Cryptomeria fortunei in Tianmu mountain in China.</title>
        <authorList>
            <person name="Wang Y."/>
            <person name="Lu P."/>
            <person name="Zhang L."/>
        </authorList>
    </citation>
    <scope>NUCLEOTIDE SEQUENCE [LARGE SCALE GENOMIC DNA]</scope>
    <source>
        <strain evidence="1 3">MP602</strain>
    </source>
</reference>
<evidence type="ECO:0008006" key="5">
    <source>
        <dbReference type="Google" id="ProtNLM"/>
    </source>
</evidence>
<dbReference type="KEGG" id="tap:GZ22_07470"/>
<dbReference type="EMBL" id="CP008876">
    <property type="protein sequence ID" value="AIF66485.1"/>
    <property type="molecule type" value="Genomic_DNA"/>
</dbReference>
<dbReference type="Proteomes" id="UP000199735">
    <property type="component" value="Unassembled WGS sequence"/>
</dbReference>
<evidence type="ECO:0000313" key="1">
    <source>
        <dbReference type="EMBL" id="AIF66485.1"/>
    </source>
</evidence>
<dbReference type="EMBL" id="FOCD01000001">
    <property type="protein sequence ID" value="SEM68899.1"/>
    <property type="molecule type" value="Genomic_DNA"/>
</dbReference>
<dbReference type="OrthoDB" id="2361368at2"/>
<dbReference type="Proteomes" id="UP000027980">
    <property type="component" value="Chromosome"/>
</dbReference>